<evidence type="ECO:0000313" key="3">
    <source>
        <dbReference type="EMBL" id="CAH0108056.1"/>
    </source>
</evidence>
<reference evidence="3" key="1">
    <citation type="submission" date="2021-11" db="EMBL/GenBank/DDBJ databases">
        <authorList>
            <person name="Schell T."/>
        </authorList>
    </citation>
    <scope>NUCLEOTIDE SEQUENCE</scope>
    <source>
        <strain evidence="3">M5</strain>
    </source>
</reference>
<proteinExistence type="predicted"/>
<keyword evidence="1" id="KW-0472">Membrane</keyword>
<feature type="transmembrane region" description="Helical" evidence="1">
    <location>
        <begin position="147"/>
        <end position="171"/>
    </location>
</feature>
<feature type="transmembrane region" description="Helical" evidence="1">
    <location>
        <begin position="257"/>
        <end position="279"/>
    </location>
</feature>
<feature type="transmembrane region" description="Helical" evidence="1">
    <location>
        <begin position="191"/>
        <end position="208"/>
    </location>
</feature>
<feature type="transmembrane region" description="Helical" evidence="1">
    <location>
        <begin position="78"/>
        <end position="96"/>
    </location>
</feature>
<evidence type="ECO:0000259" key="2">
    <source>
        <dbReference type="Pfam" id="PF25085"/>
    </source>
</evidence>
<dbReference type="InterPro" id="IPR056704">
    <property type="entry name" value="DUF7802"/>
</dbReference>
<evidence type="ECO:0000313" key="4">
    <source>
        <dbReference type="Proteomes" id="UP000789390"/>
    </source>
</evidence>
<dbReference type="Pfam" id="PF25085">
    <property type="entry name" value="DUF7802"/>
    <property type="match status" value="1"/>
</dbReference>
<evidence type="ECO:0000256" key="1">
    <source>
        <dbReference type="SAM" id="Phobius"/>
    </source>
</evidence>
<dbReference type="EMBL" id="CAKKLH010000281">
    <property type="protein sequence ID" value="CAH0108056.1"/>
    <property type="molecule type" value="Genomic_DNA"/>
</dbReference>
<feature type="domain" description="DUF7802" evidence="2">
    <location>
        <begin position="24"/>
        <end position="413"/>
    </location>
</feature>
<feature type="transmembrane region" description="Helical" evidence="1">
    <location>
        <begin position="116"/>
        <end position="135"/>
    </location>
</feature>
<dbReference type="PANTHER" id="PTHR35982:SF1">
    <property type="entry name" value="SPIROCYCLASE, AVEC FAMILY"/>
    <property type="match status" value="1"/>
</dbReference>
<protein>
    <recommendedName>
        <fullName evidence="2">DUF7802 domain-containing protein</fullName>
    </recommendedName>
</protein>
<dbReference type="OrthoDB" id="188749at2759"/>
<keyword evidence="1" id="KW-1133">Transmembrane helix</keyword>
<sequence length="443" mass="50482">MVQVEDHVARNLSQLPDFGVELSSMEFTSWLDWMVKIRDPRDCWKSQPTYLISELTYLTIGLLTFIHSRRVGGRFKYLWLATIFHGLTVECAAYWLPDIDNFWHSQTTIVLLGRRLPIHIMMLYPAFIYNASVAISRLKLPSWAEPFAVGICVVLIDIPYDITAVKFLHWTWHDTDPNIFDRHYWVPWNSFYFHATFAASFTFWFHCWRRLIIGKSSDKWAAGGHKREMLCAVLTGLCGMPGGVLQFIPFYHPLHDILGVHTENCVALLALTFFLIAWSADRNPIVGSRTAPGLRGFNECVLSLILHYSCYLSIVLFFKPEDEVSIGVHEKTGPCNETSPIQTAFGMTLTKRKFLCTSDYDEGYFDFHCLPGGEHPSDGKEFYTACGTPFPNHAEYIVVIAGICWLAFIIFLNLHFRSGSEKVYGNSNTNGSGSGVEAKKKKK</sequence>
<dbReference type="PANTHER" id="PTHR35982">
    <property type="entry name" value="AGAP005361-PA"/>
    <property type="match status" value="1"/>
</dbReference>
<dbReference type="AlphaFoldDB" id="A0A8J2WI49"/>
<feature type="transmembrane region" description="Helical" evidence="1">
    <location>
        <begin position="396"/>
        <end position="416"/>
    </location>
</feature>
<feature type="transmembrane region" description="Helical" evidence="1">
    <location>
        <begin position="229"/>
        <end position="251"/>
    </location>
</feature>
<keyword evidence="4" id="KW-1185">Reference proteome</keyword>
<comment type="caution">
    <text evidence="3">The sequence shown here is derived from an EMBL/GenBank/DDBJ whole genome shotgun (WGS) entry which is preliminary data.</text>
</comment>
<name>A0A8J2WI49_9CRUS</name>
<feature type="transmembrane region" description="Helical" evidence="1">
    <location>
        <begin position="300"/>
        <end position="318"/>
    </location>
</feature>
<dbReference type="Proteomes" id="UP000789390">
    <property type="component" value="Unassembled WGS sequence"/>
</dbReference>
<gene>
    <name evidence="3" type="ORF">DGAL_LOCUS11422</name>
</gene>
<accession>A0A8J2WI49</accession>
<organism evidence="3 4">
    <name type="scientific">Daphnia galeata</name>
    <dbReference type="NCBI Taxonomy" id="27404"/>
    <lineage>
        <taxon>Eukaryota</taxon>
        <taxon>Metazoa</taxon>
        <taxon>Ecdysozoa</taxon>
        <taxon>Arthropoda</taxon>
        <taxon>Crustacea</taxon>
        <taxon>Branchiopoda</taxon>
        <taxon>Diplostraca</taxon>
        <taxon>Cladocera</taxon>
        <taxon>Anomopoda</taxon>
        <taxon>Daphniidae</taxon>
        <taxon>Daphnia</taxon>
    </lineage>
</organism>
<keyword evidence="1" id="KW-0812">Transmembrane</keyword>